<dbReference type="Gene3D" id="3.40.1260.10">
    <property type="entry name" value="DsrEFH-like"/>
    <property type="match status" value="1"/>
</dbReference>
<dbReference type="PANTHER" id="PTHR37691:SF1">
    <property type="entry name" value="BLR3518 PROTEIN"/>
    <property type="match status" value="1"/>
</dbReference>
<gene>
    <name evidence="1" type="ORF">SAMN05444515_105168</name>
</gene>
<dbReference type="STRING" id="1396821.SAMN05444515_105168"/>
<reference evidence="2" key="1">
    <citation type="submission" date="2016-10" db="EMBL/GenBank/DDBJ databases">
        <authorList>
            <person name="Varghese N."/>
            <person name="Submissions S."/>
        </authorList>
    </citation>
    <scope>NUCLEOTIDE SEQUENCE [LARGE SCALE GENOMIC DNA]</scope>
    <source>
        <strain evidence="2">DSM 241</strain>
    </source>
</reference>
<dbReference type="AlphaFoldDB" id="A0A1H7KAA9"/>
<evidence type="ECO:0000313" key="1">
    <source>
        <dbReference type="EMBL" id="SEK82897.1"/>
    </source>
</evidence>
<dbReference type="OrthoDB" id="8776505at2"/>
<accession>A0A1H7KAA9</accession>
<evidence type="ECO:0000313" key="2">
    <source>
        <dbReference type="Proteomes" id="UP000199256"/>
    </source>
</evidence>
<proteinExistence type="predicted"/>
<dbReference type="EMBL" id="FOAA01000005">
    <property type="protein sequence ID" value="SEK82897.1"/>
    <property type="molecule type" value="Genomic_DNA"/>
</dbReference>
<dbReference type="PANTHER" id="PTHR37691">
    <property type="entry name" value="BLR3518 PROTEIN"/>
    <property type="match status" value="1"/>
</dbReference>
<organism evidence="1 2">
    <name type="scientific">Ectothiorhodospira marina</name>
    <dbReference type="NCBI Taxonomy" id="1396821"/>
    <lineage>
        <taxon>Bacteria</taxon>
        <taxon>Pseudomonadati</taxon>
        <taxon>Pseudomonadota</taxon>
        <taxon>Gammaproteobacteria</taxon>
        <taxon>Chromatiales</taxon>
        <taxon>Ectothiorhodospiraceae</taxon>
        <taxon>Ectothiorhodospira</taxon>
    </lineage>
</organism>
<keyword evidence="2" id="KW-1185">Reference proteome</keyword>
<name>A0A1H7KAA9_9GAMM</name>
<dbReference type="InterPro" id="IPR003787">
    <property type="entry name" value="Sulphur_relay_DsrE/F-like"/>
</dbReference>
<dbReference type="Pfam" id="PF02635">
    <property type="entry name" value="DsrE"/>
    <property type="match status" value="1"/>
</dbReference>
<protein>
    <submittedName>
        <fullName evidence="1">Uncharacterized protein</fullName>
    </submittedName>
</protein>
<dbReference type="InterPro" id="IPR027396">
    <property type="entry name" value="DsrEFH-like"/>
</dbReference>
<dbReference type="Proteomes" id="UP000199256">
    <property type="component" value="Unassembled WGS sequence"/>
</dbReference>
<dbReference type="SUPFAM" id="SSF75169">
    <property type="entry name" value="DsrEFH-like"/>
    <property type="match status" value="1"/>
</dbReference>
<sequence length="185" mass="21014">MTPSETDEMRAYTHRPRAKARRRWQILPMVWLLISLAWLGMPSLATASDPAARVVYHADFSDPRRFSAMLTSINNMAVHYENELMDHDIRIVAVSHGIRFLTDDPLEDSPFAEDDTLAEERDNLRGRLSSLISMHGVKVELCNITRSALDLPEDELYEGVSMVPSGVVRLAELQNTRGFAYIKIE</sequence>